<organism evidence="7 8">
    <name type="scientific">Ciona savignyi</name>
    <name type="common">Pacific transparent sea squirt</name>
    <dbReference type="NCBI Taxonomy" id="51511"/>
    <lineage>
        <taxon>Eukaryota</taxon>
        <taxon>Metazoa</taxon>
        <taxon>Chordata</taxon>
        <taxon>Tunicata</taxon>
        <taxon>Ascidiacea</taxon>
        <taxon>Phlebobranchia</taxon>
        <taxon>Cionidae</taxon>
        <taxon>Ciona</taxon>
    </lineage>
</organism>
<dbReference type="Gene3D" id="1.10.10.60">
    <property type="entry name" value="Homeodomain-like"/>
    <property type="match status" value="1"/>
</dbReference>
<accession>H2YNT3</accession>
<evidence type="ECO:0000259" key="6">
    <source>
        <dbReference type="PROSITE" id="PS51294"/>
    </source>
</evidence>
<reference evidence="8" key="1">
    <citation type="submission" date="2003-08" db="EMBL/GenBank/DDBJ databases">
        <authorList>
            <person name="Birren B."/>
            <person name="Nusbaum C."/>
            <person name="Abebe A."/>
            <person name="Abouelleil A."/>
            <person name="Adekoya E."/>
            <person name="Ait-zahra M."/>
            <person name="Allen N."/>
            <person name="Allen T."/>
            <person name="An P."/>
            <person name="Anderson M."/>
            <person name="Anderson S."/>
            <person name="Arachchi H."/>
            <person name="Armbruster J."/>
            <person name="Bachantsang P."/>
            <person name="Baldwin J."/>
            <person name="Barry A."/>
            <person name="Bayul T."/>
            <person name="Blitshsteyn B."/>
            <person name="Bloom T."/>
            <person name="Blye J."/>
            <person name="Boguslavskiy L."/>
            <person name="Borowsky M."/>
            <person name="Boukhgalter B."/>
            <person name="Brunache A."/>
            <person name="Butler J."/>
            <person name="Calixte N."/>
            <person name="Calvo S."/>
            <person name="Camarata J."/>
            <person name="Campo K."/>
            <person name="Chang J."/>
            <person name="Cheshatsang Y."/>
            <person name="Citroen M."/>
            <person name="Collymore A."/>
            <person name="Considine T."/>
            <person name="Cook A."/>
            <person name="Cooke P."/>
            <person name="Corum B."/>
            <person name="Cuomo C."/>
            <person name="David R."/>
            <person name="Dawoe T."/>
            <person name="Degray S."/>
            <person name="Dodge S."/>
            <person name="Dooley K."/>
            <person name="Dorje P."/>
            <person name="Dorjee K."/>
            <person name="Dorris L."/>
            <person name="Duffey N."/>
            <person name="Dupes A."/>
            <person name="Elkins T."/>
            <person name="Engels R."/>
            <person name="Erickson J."/>
            <person name="Farina A."/>
            <person name="Faro S."/>
            <person name="Ferreira P."/>
            <person name="Fischer H."/>
            <person name="Fitzgerald M."/>
            <person name="Foley K."/>
            <person name="Gage D."/>
            <person name="Galagan J."/>
            <person name="Gearin G."/>
            <person name="Gnerre S."/>
            <person name="Gnirke A."/>
            <person name="Goyette A."/>
            <person name="Graham J."/>
            <person name="Grandbois E."/>
            <person name="Gyaltsen K."/>
            <person name="Hafez N."/>
            <person name="Hagopian D."/>
            <person name="Hagos B."/>
            <person name="Hall J."/>
            <person name="Hatcher B."/>
            <person name="Heller A."/>
            <person name="Higgins H."/>
            <person name="Honan T."/>
            <person name="Horn A."/>
            <person name="Houde N."/>
            <person name="Hughes L."/>
            <person name="Hulme W."/>
            <person name="Husby E."/>
            <person name="Iliev I."/>
            <person name="Jaffe D."/>
            <person name="Jones C."/>
            <person name="Kamal M."/>
            <person name="Kamat A."/>
            <person name="Kamvysselis M."/>
            <person name="Karlsson E."/>
            <person name="Kells C."/>
            <person name="Kieu A."/>
            <person name="Kisner P."/>
            <person name="Kodira C."/>
            <person name="Kulbokas E."/>
            <person name="Labutti K."/>
            <person name="Lama D."/>
            <person name="Landers T."/>
            <person name="Leger J."/>
            <person name="Levine S."/>
            <person name="Lewis D."/>
            <person name="Lewis T."/>
            <person name="Lindblad-toh K."/>
            <person name="Liu X."/>
            <person name="Lokyitsang T."/>
            <person name="Lokyitsang Y."/>
            <person name="Lucien O."/>
            <person name="Lui A."/>
            <person name="Ma L.J."/>
            <person name="Mabbitt R."/>
            <person name="Macdonald J."/>
            <person name="Maclean C."/>
            <person name="Major J."/>
            <person name="Manning J."/>
            <person name="Marabella R."/>
            <person name="Maru K."/>
            <person name="Matthews C."/>
            <person name="Mauceli E."/>
            <person name="Mccarthy M."/>
            <person name="Mcdonough S."/>
            <person name="Mcghee T."/>
            <person name="Meldrim J."/>
            <person name="Meneus L."/>
            <person name="Mesirov J."/>
            <person name="Mihalev A."/>
            <person name="Mihova T."/>
            <person name="Mikkelsen T."/>
            <person name="Mlenga V."/>
            <person name="Moru K."/>
            <person name="Mozes J."/>
            <person name="Mulrain L."/>
            <person name="Munson G."/>
            <person name="Naylor J."/>
            <person name="Newes C."/>
            <person name="Nguyen C."/>
            <person name="Nguyen N."/>
            <person name="Nguyen T."/>
            <person name="Nicol R."/>
            <person name="Nielsen C."/>
            <person name="Nizzari M."/>
            <person name="Norbu C."/>
            <person name="Norbu N."/>
            <person name="O'donnell P."/>
            <person name="Okoawo O."/>
            <person name="O'leary S."/>
            <person name="Omotosho B."/>
            <person name="O'neill K."/>
            <person name="Osman S."/>
            <person name="Parker S."/>
            <person name="Perrin D."/>
            <person name="Phunkhang P."/>
            <person name="Piqani B."/>
            <person name="Purcell S."/>
            <person name="Rachupka T."/>
            <person name="Ramasamy U."/>
            <person name="Rameau R."/>
            <person name="Ray V."/>
            <person name="Raymond C."/>
            <person name="Retta R."/>
            <person name="Richardson S."/>
            <person name="Rise C."/>
            <person name="Rodriguez J."/>
            <person name="Rogers J."/>
            <person name="Rogov P."/>
            <person name="Rutman M."/>
            <person name="Schupbach R."/>
            <person name="Seaman C."/>
            <person name="Settipalli S."/>
            <person name="Sharpe T."/>
            <person name="Sheridan J."/>
            <person name="Sherpa N."/>
            <person name="Shi J."/>
            <person name="Smirnov S."/>
            <person name="Smith C."/>
            <person name="Sougnez C."/>
            <person name="Spencer B."/>
            <person name="Stalker J."/>
            <person name="Stange-thomann N."/>
            <person name="Stavropoulos S."/>
            <person name="Stetson K."/>
            <person name="Stone C."/>
            <person name="Stone S."/>
            <person name="Stubbs M."/>
            <person name="Talamas J."/>
            <person name="Tchuinga P."/>
            <person name="Tenzing P."/>
            <person name="Tesfaye S."/>
            <person name="Theodore J."/>
            <person name="Thoulutsang Y."/>
            <person name="Topham K."/>
            <person name="Towey S."/>
            <person name="Tsamla T."/>
            <person name="Tsomo N."/>
            <person name="Vallee D."/>
            <person name="Vassiliev H."/>
            <person name="Venkataraman V."/>
            <person name="Vinson J."/>
            <person name="Vo A."/>
            <person name="Wade C."/>
            <person name="Wang S."/>
            <person name="Wangchuk T."/>
            <person name="Wangdi T."/>
            <person name="Whittaker C."/>
            <person name="Wilkinson J."/>
            <person name="Wu Y."/>
            <person name="Wyman D."/>
            <person name="Yadav S."/>
            <person name="Yang S."/>
            <person name="Yang X."/>
            <person name="Yeager S."/>
            <person name="Yee E."/>
            <person name="Young G."/>
            <person name="Zainoun J."/>
            <person name="Zembeck L."/>
            <person name="Zimmer A."/>
            <person name="Zody M."/>
            <person name="Lander E."/>
        </authorList>
    </citation>
    <scope>NUCLEOTIDE SEQUENCE [LARGE SCALE GENOMIC DNA]</scope>
</reference>
<proteinExistence type="inferred from homology"/>
<feature type="domain" description="SANT" evidence="5">
    <location>
        <begin position="421"/>
        <end position="471"/>
    </location>
</feature>
<dbReference type="Gene3D" id="1.20.58.1880">
    <property type="match status" value="1"/>
</dbReference>
<evidence type="ECO:0000259" key="5">
    <source>
        <dbReference type="PROSITE" id="PS51293"/>
    </source>
</evidence>
<dbReference type="SMART" id="SM00717">
    <property type="entry name" value="SANT"/>
    <property type="match status" value="2"/>
</dbReference>
<feature type="coiled-coil region" evidence="3">
    <location>
        <begin position="182"/>
        <end position="213"/>
    </location>
</feature>
<dbReference type="PANTHER" id="PTHR13992:SF39">
    <property type="entry name" value="SMRTER, ISOFORM G"/>
    <property type="match status" value="1"/>
</dbReference>
<dbReference type="HOGENOM" id="CLU_580815_0_0_1"/>
<dbReference type="CDD" id="cd00167">
    <property type="entry name" value="SANT"/>
    <property type="match status" value="1"/>
</dbReference>
<dbReference type="Proteomes" id="UP000007875">
    <property type="component" value="Unassembled WGS sequence"/>
</dbReference>
<dbReference type="OMA" id="RYICTRY"/>
<evidence type="ECO:0000313" key="8">
    <source>
        <dbReference type="Proteomes" id="UP000007875"/>
    </source>
</evidence>
<evidence type="ECO:0000256" key="1">
    <source>
        <dbReference type="ARBA" id="ARBA00010097"/>
    </source>
</evidence>
<keyword evidence="2 3" id="KW-0175">Coiled coil</keyword>
<feature type="domain" description="SANT" evidence="5">
    <location>
        <begin position="304"/>
        <end position="355"/>
    </location>
</feature>
<dbReference type="Ensembl" id="ENSCSAVT00000007081.1">
    <property type="protein sequence ID" value="ENSCSAVP00000006991.1"/>
    <property type="gene ID" value="ENSCSAVG00000004181.1"/>
</dbReference>
<dbReference type="Pfam" id="PF15784">
    <property type="entry name" value="GPS2_interact"/>
    <property type="match status" value="1"/>
</dbReference>
<dbReference type="SUPFAM" id="SSF46689">
    <property type="entry name" value="Homeodomain-like"/>
    <property type="match status" value="2"/>
</dbReference>
<dbReference type="PANTHER" id="PTHR13992">
    <property type="entry name" value="NUCLEAR RECEPTOR CO-REPRESSOR RELATED NCOR"/>
    <property type="match status" value="1"/>
</dbReference>
<evidence type="ECO:0000313" key="7">
    <source>
        <dbReference type="Ensembl" id="ENSCSAVP00000006991.1"/>
    </source>
</evidence>
<dbReference type="PROSITE" id="PS51293">
    <property type="entry name" value="SANT"/>
    <property type="match status" value="2"/>
</dbReference>
<dbReference type="FunFam" id="1.10.10.60:FF:000026">
    <property type="entry name" value="Nuclear receptor corepressor 2 isoform 1"/>
    <property type="match status" value="1"/>
</dbReference>
<dbReference type="GO" id="GO:0000785">
    <property type="term" value="C:chromatin"/>
    <property type="evidence" value="ECO:0007669"/>
    <property type="project" value="TreeGrafter"/>
</dbReference>
<feature type="domain" description="HTH myb-type" evidence="6">
    <location>
        <begin position="418"/>
        <end position="471"/>
    </location>
</feature>
<feature type="region of interest" description="Disordered" evidence="4">
    <location>
        <begin position="1"/>
        <end position="104"/>
    </location>
</feature>
<dbReference type="Pfam" id="PF00249">
    <property type="entry name" value="Myb_DNA-binding"/>
    <property type="match status" value="2"/>
</dbReference>
<dbReference type="GO" id="GO:0006357">
    <property type="term" value="P:regulation of transcription by RNA polymerase II"/>
    <property type="evidence" value="ECO:0007669"/>
    <property type="project" value="TreeGrafter"/>
</dbReference>
<comment type="similarity">
    <text evidence="1">Belongs to the N-CoR nuclear receptor corepressors family.</text>
</comment>
<dbReference type="InterPro" id="IPR017930">
    <property type="entry name" value="Myb_dom"/>
</dbReference>
<protein>
    <recommendedName>
        <fullName evidence="9">SANT domain-containing protein</fullName>
    </recommendedName>
</protein>
<dbReference type="InterPro" id="IPR051571">
    <property type="entry name" value="N-CoR_corepressor"/>
</dbReference>
<dbReference type="GeneTree" id="ENSGT00940000155093"/>
<evidence type="ECO:0000256" key="4">
    <source>
        <dbReference type="SAM" id="MobiDB-lite"/>
    </source>
</evidence>
<feature type="compositionally biased region" description="Polar residues" evidence="4">
    <location>
        <begin position="375"/>
        <end position="385"/>
    </location>
</feature>
<dbReference type="STRING" id="51511.ENSCSAVP00000006991"/>
<dbReference type="InterPro" id="IPR017884">
    <property type="entry name" value="SANT_dom"/>
</dbReference>
<reference evidence="7" key="2">
    <citation type="submission" date="2025-08" db="UniProtKB">
        <authorList>
            <consortium name="Ensembl"/>
        </authorList>
    </citation>
    <scope>IDENTIFICATION</scope>
</reference>
<keyword evidence="8" id="KW-1185">Reference proteome</keyword>
<dbReference type="Gene3D" id="1.20.5.430">
    <property type="match status" value="1"/>
</dbReference>
<dbReference type="eggNOG" id="KOG1878">
    <property type="taxonomic scope" value="Eukaryota"/>
</dbReference>
<dbReference type="GO" id="GO:0005654">
    <property type="term" value="C:nucleoplasm"/>
    <property type="evidence" value="ECO:0007669"/>
    <property type="project" value="UniProtKB-ARBA"/>
</dbReference>
<dbReference type="AlphaFoldDB" id="H2YNT3"/>
<dbReference type="InterPro" id="IPR009057">
    <property type="entry name" value="Homeodomain-like_sf"/>
</dbReference>
<dbReference type="InterPro" id="IPR001005">
    <property type="entry name" value="SANT/Myb"/>
</dbReference>
<feature type="compositionally biased region" description="Basic residues" evidence="4">
    <location>
        <begin position="363"/>
        <end position="374"/>
    </location>
</feature>
<sequence length="471" mass="55227">MDKGMFHPPSETPQDHPTTHHPSTTQRHGPALQPKLDSAPPPGGSYEQKSKEDLVLAMDKVDREIAKVESEINRIQKKKTQLEERAKMPPEPEKSASSPQRVEPKHRDLWQVIYAENRKKAEAARSILDGLCPRYDMPLYNQPCDTDVYQVNLKKNEEMRPKLVKYFKHRSKLQNIRQRYICTRYEHLMAQWNRRAERIENNVKKKAKDAKTREFFEKLFPEIRKQREQQERVDRVGTRGDSCRSDADFAEIVDGLSEQENQLNHMRQLAVVDPMLLDSEEQRIRFISTNGFIREPFKDFKESQQLDSWTEQEKKIFKEKFIQHPKNFHLIASFIEKKSVADCILYYYLTKKTNNYKALVRKQSMKAKKPKSGRSHASTQDQVSGNKDGSDKTEDGKKEGEEGTEMKIDRPPSPRMTRARKQTMNWTEEEISLVKEGFGKHGKDFGSISRMVSNKSEQQVKNFYHNYKKKH</sequence>
<name>H2YNT3_CIOSA</name>
<feature type="region of interest" description="Disordered" evidence="4">
    <location>
        <begin position="363"/>
        <end position="424"/>
    </location>
</feature>
<feature type="compositionally biased region" description="Basic and acidic residues" evidence="4">
    <location>
        <begin position="388"/>
        <end position="412"/>
    </location>
</feature>
<feature type="compositionally biased region" description="Basic and acidic residues" evidence="4">
    <location>
        <begin position="48"/>
        <end position="94"/>
    </location>
</feature>
<reference evidence="7" key="3">
    <citation type="submission" date="2025-09" db="UniProtKB">
        <authorList>
            <consortium name="Ensembl"/>
        </authorList>
    </citation>
    <scope>IDENTIFICATION</scope>
</reference>
<evidence type="ECO:0000256" key="3">
    <source>
        <dbReference type="SAM" id="Coils"/>
    </source>
</evidence>
<dbReference type="InParanoid" id="H2YNT3"/>
<evidence type="ECO:0000256" key="2">
    <source>
        <dbReference type="ARBA" id="ARBA00023054"/>
    </source>
</evidence>
<dbReference type="PROSITE" id="PS51294">
    <property type="entry name" value="HTH_MYB"/>
    <property type="match status" value="1"/>
</dbReference>
<dbReference type="InterPro" id="IPR031557">
    <property type="entry name" value="N-CoR_GPS2_interact"/>
</dbReference>
<evidence type="ECO:0008006" key="9">
    <source>
        <dbReference type="Google" id="ProtNLM"/>
    </source>
</evidence>
<dbReference type="GO" id="GO:0032991">
    <property type="term" value="C:protein-containing complex"/>
    <property type="evidence" value="ECO:0007669"/>
    <property type="project" value="UniProtKB-ARBA"/>
</dbReference>